<dbReference type="InterPro" id="IPR011701">
    <property type="entry name" value="MFS"/>
</dbReference>
<feature type="transmembrane region" description="Helical" evidence="6">
    <location>
        <begin position="133"/>
        <end position="156"/>
    </location>
</feature>
<keyword evidence="10" id="KW-1185">Reference proteome</keyword>
<evidence type="ECO:0000256" key="1">
    <source>
        <dbReference type="ARBA" id="ARBA00004651"/>
    </source>
</evidence>
<dbReference type="PANTHER" id="PTHR42718">
    <property type="entry name" value="MAJOR FACILITATOR SUPERFAMILY MULTIDRUG TRANSPORTER MFSC"/>
    <property type="match status" value="1"/>
</dbReference>
<feature type="transmembrane region" description="Helical" evidence="6">
    <location>
        <begin position="298"/>
        <end position="316"/>
    </location>
</feature>
<feature type="transmembrane region" description="Helical" evidence="6">
    <location>
        <begin position="221"/>
        <end position="242"/>
    </location>
</feature>
<organism evidence="9 10">
    <name type="scientific">Neobacillus driksii</name>
    <dbReference type="NCBI Taxonomy" id="3035913"/>
    <lineage>
        <taxon>Bacteria</taxon>
        <taxon>Bacillati</taxon>
        <taxon>Bacillota</taxon>
        <taxon>Bacilli</taxon>
        <taxon>Bacillales</taxon>
        <taxon>Bacillaceae</taxon>
        <taxon>Neobacillus</taxon>
    </lineage>
</organism>
<feature type="transmembrane region" description="Helical" evidence="6">
    <location>
        <begin position="98"/>
        <end position="121"/>
    </location>
</feature>
<dbReference type="SUPFAM" id="SSF103473">
    <property type="entry name" value="MFS general substrate transporter"/>
    <property type="match status" value="2"/>
</dbReference>
<evidence type="ECO:0000313" key="9">
    <source>
        <dbReference type="EMBL" id="MFB3168537.1"/>
    </source>
</evidence>
<evidence type="ECO:0000256" key="5">
    <source>
        <dbReference type="ARBA" id="ARBA00023136"/>
    </source>
</evidence>
<dbReference type="PROSITE" id="PS50850">
    <property type="entry name" value="MFS"/>
    <property type="match status" value="1"/>
</dbReference>
<dbReference type="InterPro" id="IPR036259">
    <property type="entry name" value="MFS_trans_sf"/>
</dbReference>
<evidence type="ECO:0000256" key="2">
    <source>
        <dbReference type="ARBA" id="ARBA00022448"/>
    </source>
</evidence>
<dbReference type="Gene3D" id="1.20.1250.20">
    <property type="entry name" value="MFS general substrate transporter like domains"/>
    <property type="match status" value="2"/>
</dbReference>
<feature type="transmembrane region" description="Helical" evidence="6">
    <location>
        <begin position="262"/>
        <end position="286"/>
    </location>
</feature>
<keyword evidence="3 6" id="KW-0812">Transmembrane</keyword>
<proteinExistence type="predicted"/>
<keyword evidence="7" id="KW-0732">Signal</keyword>
<feature type="transmembrane region" description="Helical" evidence="6">
    <location>
        <begin position="75"/>
        <end position="92"/>
    </location>
</feature>
<dbReference type="InterPro" id="IPR020846">
    <property type="entry name" value="MFS_dom"/>
</dbReference>
<keyword evidence="4 6" id="KW-1133">Transmembrane helix</keyword>
<keyword evidence="2" id="KW-0813">Transport</keyword>
<dbReference type="RefSeq" id="WP_306072914.1">
    <property type="nucleotide sequence ID" value="NZ_JAROBZ020000001.1"/>
</dbReference>
<evidence type="ECO:0000313" key="10">
    <source>
        <dbReference type="Proteomes" id="UP001241748"/>
    </source>
</evidence>
<dbReference type="PROSITE" id="PS51257">
    <property type="entry name" value="PROKAR_LIPOPROTEIN"/>
    <property type="match status" value="1"/>
</dbReference>
<feature type="signal peptide" evidence="7">
    <location>
        <begin position="1"/>
        <end position="23"/>
    </location>
</feature>
<feature type="transmembrane region" description="Helical" evidence="6">
    <location>
        <begin position="328"/>
        <end position="346"/>
    </location>
</feature>
<dbReference type="Pfam" id="PF07690">
    <property type="entry name" value="MFS_1"/>
    <property type="match status" value="2"/>
</dbReference>
<dbReference type="PANTHER" id="PTHR42718:SF9">
    <property type="entry name" value="MAJOR FACILITATOR SUPERFAMILY MULTIDRUG TRANSPORTER MFSC"/>
    <property type="match status" value="1"/>
</dbReference>
<accession>A0ABV4YUM5</accession>
<name>A0ABV4YUM5_9BACI</name>
<gene>
    <name evidence="9" type="ORF">P5G62_015580</name>
</gene>
<feature type="domain" description="Major facilitator superfamily (MFS) profile" evidence="8">
    <location>
        <begin position="8"/>
        <end position="508"/>
    </location>
</feature>
<sequence length="525" mass="56454">MKVRNPWLIFSALLVGCFVTVEAAAFQVPALPFITQDFGISPTFAGAITLCYYLAAAVFAPMMGRLGDQIGRKKMTLIGLSIFTVSEFMAALSPTFTIFLVARFIQGLGYACIFPTIFAYISELFPEEKRGSAIGVFASVSTLGAASGGIIAGFLIDSFGWPSIYWVSGILAFVGFIIISLVVPKTSTGKRQSLDYFGGFSLLLTVGSIISLPMMVANFGWSSSITITFIIGAVAGFILLLLSERQAAQPVLDFSVLKLRGVNLPIILAILSMFCSISLIYSLSFFVAGRPGWGATEVGLVTTFNYTMGAISAPLIGRLIDKHKPQKYVVLSYVVFLIGIILFSMINMSSPFWYIVIVVSLASFSSGASNTALMKIVLSTIPREKVGVGTGHFSMFRDLAIPLGSTFGLALFSTQKNKHLEGALIDRAQEAGINNELIPDIVTAGQTQQISPELANQLQTLGIQFQDLFNGANLDSTALGLNSVGYFLIGVVTVLVLISLILLKKNSKSETLMVENLEESVLIKN</sequence>
<feature type="transmembrane region" description="Helical" evidence="6">
    <location>
        <begin position="162"/>
        <end position="184"/>
    </location>
</feature>
<evidence type="ECO:0000256" key="6">
    <source>
        <dbReference type="SAM" id="Phobius"/>
    </source>
</evidence>
<reference evidence="9 10" key="1">
    <citation type="submission" date="2024-05" db="EMBL/GenBank/DDBJ databases">
        <authorList>
            <person name="Venkateswaran K."/>
        </authorList>
    </citation>
    <scope>NUCLEOTIDE SEQUENCE [LARGE SCALE GENOMIC DNA]</scope>
    <source>
        <strain evidence="9 10">179-C4-2-HS</strain>
    </source>
</reference>
<evidence type="ECO:0000259" key="8">
    <source>
        <dbReference type="PROSITE" id="PS50850"/>
    </source>
</evidence>
<evidence type="ECO:0000256" key="4">
    <source>
        <dbReference type="ARBA" id="ARBA00022989"/>
    </source>
</evidence>
<protein>
    <submittedName>
        <fullName evidence="9">MFS transporter</fullName>
    </submittedName>
</protein>
<comment type="subcellular location">
    <subcellularLocation>
        <location evidence="1">Cell membrane</location>
        <topology evidence="1">Multi-pass membrane protein</topology>
    </subcellularLocation>
</comment>
<keyword evidence="5 6" id="KW-0472">Membrane</keyword>
<evidence type="ECO:0000256" key="7">
    <source>
        <dbReference type="SAM" id="SignalP"/>
    </source>
</evidence>
<dbReference type="EMBL" id="JAROBZ020000001">
    <property type="protein sequence ID" value="MFB3168537.1"/>
    <property type="molecule type" value="Genomic_DNA"/>
</dbReference>
<feature type="transmembrane region" description="Helical" evidence="6">
    <location>
        <begin position="484"/>
        <end position="503"/>
    </location>
</feature>
<dbReference type="Proteomes" id="UP001241748">
    <property type="component" value="Unassembled WGS sequence"/>
</dbReference>
<feature type="transmembrane region" description="Helical" evidence="6">
    <location>
        <begin position="196"/>
        <end position="215"/>
    </location>
</feature>
<feature type="transmembrane region" description="Helical" evidence="6">
    <location>
        <begin position="352"/>
        <end position="374"/>
    </location>
</feature>
<comment type="caution">
    <text evidence="9">The sequence shown here is derived from an EMBL/GenBank/DDBJ whole genome shotgun (WGS) entry which is preliminary data.</text>
</comment>
<feature type="transmembrane region" description="Helical" evidence="6">
    <location>
        <begin position="39"/>
        <end position="63"/>
    </location>
</feature>
<evidence type="ECO:0000256" key="3">
    <source>
        <dbReference type="ARBA" id="ARBA00022692"/>
    </source>
</evidence>
<feature type="chain" id="PRO_5047105371" evidence="7">
    <location>
        <begin position="24"/>
        <end position="525"/>
    </location>
</feature>
<dbReference type="CDD" id="cd17321">
    <property type="entry name" value="MFS_MMR_MDR_like"/>
    <property type="match status" value="1"/>
</dbReference>
<dbReference type="PRINTS" id="PR01036">
    <property type="entry name" value="TCRTETB"/>
</dbReference>